<dbReference type="Gene3D" id="3.90.1340.10">
    <property type="entry name" value="Phage tail collar domain"/>
    <property type="match status" value="1"/>
</dbReference>
<feature type="domain" description="Phage tail collar" evidence="1">
    <location>
        <begin position="6"/>
        <end position="61"/>
    </location>
</feature>
<comment type="caution">
    <text evidence="2">The sequence shown here is derived from an EMBL/GenBank/DDBJ whole genome shotgun (WGS) entry which is preliminary data.</text>
</comment>
<accession>A0A511YLL2</accession>
<dbReference type="SUPFAM" id="SSF88874">
    <property type="entry name" value="Receptor-binding domain of short tail fibre protein gp12"/>
    <property type="match status" value="1"/>
</dbReference>
<dbReference type="InterPro" id="IPR011083">
    <property type="entry name" value="Phage_tail_collar_dom"/>
</dbReference>
<dbReference type="RefSeq" id="WP_146941019.1">
    <property type="nucleotide sequence ID" value="NZ_BJYJ01000008.1"/>
</dbReference>
<proteinExistence type="predicted"/>
<evidence type="ECO:0000313" key="2">
    <source>
        <dbReference type="EMBL" id="GEN76087.1"/>
    </source>
</evidence>
<name>A0A511YLL2_9FLAO</name>
<gene>
    <name evidence="2" type="ORF">CHA01nite_18270</name>
</gene>
<dbReference type="Proteomes" id="UP000321863">
    <property type="component" value="Unassembled WGS sequence"/>
</dbReference>
<dbReference type="EMBL" id="BJYJ01000008">
    <property type="protein sequence ID" value="GEN76087.1"/>
    <property type="molecule type" value="Genomic_DNA"/>
</dbReference>
<organism evidence="2 3">
    <name type="scientific">Chryseobacterium hagamense</name>
    <dbReference type="NCBI Taxonomy" id="395935"/>
    <lineage>
        <taxon>Bacteria</taxon>
        <taxon>Pseudomonadati</taxon>
        <taxon>Bacteroidota</taxon>
        <taxon>Flavobacteriia</taxon>
        <taxon>Flavobacteriales</taxon>
        <taxon>Weeksellaceae</taxon>
        <taxon>Chryseobacterium group</taxon>
        <taxon>Chryseobacterium</taxon>
    </lineage>
</organism>
<dbReference type="OrthoDB" id="9810174at2"/>
<dbReference type="InterPro" id="IPR037053">
    <property type="entry name" value="Phage_tail_collar_dom_sf"/>
</dbReference>
<reference evidence="2 3" key="1">
    <citation type="submission" date="2019-07" db="EMBL/GenBank/DDBJ databases">
        <title>Whole genome shotgun sequence of Chryseobacterium hagamense NBRC 105253.</title>
        <authorList>
            <person name="Hosoyama A."/>
            <person name="Uohara A."/>
            <person name="Ohji S."/>
            <person name="Ichikawa N."/>
        </authorList>
    </citation>
    <scope>NUCLEOTIDE SEQUENCE [LARGE SCALE GENOMIC DNA]</scope>
    <source>
        <strain evidence="2 3">NBRC 105253</strain>
    </source>
</reference>
<sequence>MEGYIGEIRLFGGNFAPLGWVFCDGTKYSLAEFTAAFSILGTTFGGDGQSNFAVPDLRGRVAVGTGQGAGLSAITLGQTGGTENVTMTSAQMPAHSHAASATITFPCYSDAGDSGSPTGNILAGLPGAYSSQAPDTTIAPAAVTGTISVVGGNLPFSIIQPILATNYIICLEGYYPPRD</sequence>
<protein>
    <submittedName>
        <fullName evidence="2">Microcystin dependent MdpB family protein</fullName>
    </submittedName>
</protein>
<evidence type="ECO:0000313" key="3">
    <source>
        <dbReference type="Proteomes" id="UP000321863"/>
    </source>
</evidence>
<evidence type="ECO:0000259" key="1">
    <source>
        <dbReference type="Pfam" id="PF07484"/>
    </source>
</evidence>
<keyword evidence="3" id="KW-1185">Reference proteome</keyword>
<dbReference type="Pfam" id="PF07484">
    <property type="entry name" value="Collar"/>
    <property type="match status" value="1"/>
</dbReference>
<dbReference type="AlphaFoldDB" id="A0A511YLL2"/>